<dbReference type="SUPFAM" id="SSF53335">
    <property type="entry name" value="S-adenosyl-L-methionine-dependent methyltransferases"/>
    <property type="match status" value="1"/>
</dbReference>
<dbReference type="KEGG" id="mcha:111005817"/>
<dbReference type="InterPro" id="IPR029063">
    <property type="entry name" value="SAM-dependent_MTases_sf"/>
</dbReference>
<dbReference type="Gene3D" id="3.40.50.150">
    <property type="entry name" value="Vaccinia Virus protein VP39"/>
    <property type="match status" value="1"/>
</dbReference>
<dbReference type="Gene3D" id="1.10.1200.270">
    <property type="entry name" value="Methyltransferase, alpha-helical capping domain"/>
    <property type="match status" value="1"/>
</dbReference>
<evidence type="ECO:0000313" key="5">
    <source>
        <dbReference type="Proteomes" id="UP000504603"/>
    </source>
</evidence>
<organism evidence="5 6">
    <name type="scientific">Momordica charantia</name>
    <name type="common">Bitter gourd</name>
    <name type="synonym">Balsam pear</name>
    <dbReference type="NCBI Taxonomy" id="3673"/>
    <lineage>
        <taxon>Eukaryota</taxon>
        <taxon>Viridiplantae</taxon>
        <taxon>Streptophyta</taxon>
        <taxon>Embryophyta</taxon>
        <taxon>Tracheophyta</taxon>
        <taxon>Spermatophyta</taxon>
        <taxon>Magnoliopsida</taxon>
        <taxon>eudicotyledons</taxon>
        <taxon>Gunneridae</taxon>
        <taxon>Pentapetalae</taxon>
        <taxon>rosids</taxon>
        <taxon>fabids</taxon>
        <taxon>Cucurbitales</taxon>
        <taxon>Cucurbitaceae</taxon>
        <taxon>Momordiceae</taxon>
        <taxon>Momordica</taxon>
    </lineage>
</organism>
<evidence type="ECO:0000256" key="3">
    <source>
        <dbReference type="ARBA" id="ARBA00022723"/>
    </source>
</evidence>
<dbReference type="InterPro" id="IPR042086">
    <property type="entry name" value="MeTrfase_capping"/>
</dbReference>
<dbReference type="OrthoDB" id="1523883at2759"/>
<keyword evidence="4" id="KW-0460">Magnesium</keyword>
<dbReference type="GO" id="GO:0032259">
    <property type="term" value="P:methylation"/>
    <property type="evidence" value="ECO:0007669"/>
    <property type="project" value="UniProtKB-KW"/>
</dbReference>
<reference evidence="6" key="1">
    <citation type="submission" date="2025-08" db="UniProtKB">
        <authorList>
            <consortium name="RefSeq"/>
        </authorList>
    </citation>
    <scope>IDENTIFICATION</scope>
    <source>
        <strain evidence="6">OHB3-1</strain>
    </source>
</reference>
<dbReference type="AlphaFoldDB" id="A0A6J1BY84"/>
<keyword evidence="3" id="KW-0479">Metal-binding</keyword>
<dbReference type="InterPro" id="IPR005299">
    <property type="entry name" value="MeTrfase_7"/>
</dbReference>
<dbReference type="GO" id="GO:0008168">
    <property type="term" value="F:methyltransferase activity"/>
    <property type="evidence" value="ECO:0007669"/>
    <property type="project" value="UniProtKB-KW"/>
</dbReference>
<dbReference type="Pfam" id="PF03492">
    <property type="entry name" value="Methyltransf_7"/>
    <property type="match status" value="1"/>
</dbReference>
<accession>A0A6J1BY84</accession>
<evidence type="ECO:0000256" key="1">
    <source>
        <dbReference type="ARBA" id="ARBA00022603"/>
    </source>
</evidence>
<evidence type="ECO:0000256" key="4">
    <source>
        <dbReference type="ARBA" id="ARBA00022842"/>
    </source>
</evidence>
<keyword evidence="1" id="KW-0489">Methyltransferase</keyword>
<dbReference type="Proteomes" id="UP000504603">
    <property type="component" value="Unplaced"/>
</dbReference>
<evidence type="ECO:0000313" key="6">
    <source>
        <dbReference type="RefSeq" id="XP_022133143.1"/>
    </source>
</evidence>
<keyword evidence="5" id="KW-1185">Reference proteome</keyword>
<proteinExistence type="predicted"/>
<dbReference type="GeneID" id="111005817"/>
<dbReference type="RefSeq" id="XP_022133143.1">
    <property type="nucleotide sequence ID" value="XM_022277451.1"/>
</dbReference>
<gene>
    <name evidence="6" type="primary">LOC111005817</name>
</gene>
<protein>
    <submittedName>
        <fullName evidence="6">Salicylate carboxymethyltransferase-like</fullName>
    </submittedName>
</protein>
<sequence length="364" mass="41162">MVEMLPMNGGVGEMSYANNSLFQQKIISMTWFITKEAITQLYSTSFPTAIAIADLGCSSGPNTFMVVSNLIKEVEKIRQQLHKNSIEYQIFLNDLHANDFNSIFKSLPSFHENLKTDMGNGLGPCFLVGAPGSFYGRLFPGKSLHFVHSSYSLHWLSQVPEGIESNKGNIFISETSPKTVVEAYHKQFQKDFSTFLKCRAEELVGGGRMVVTSSARICEERVNKECCYAWEFLNLALNDIVSEGIVGEEKLDSFNVPIYMPSLSEVEAEVMNEGSFIIEYLQISRINWNFYNTELNDIPLKGMIDSGNNFAKCIRSVAEPLLARHFGEGIMDELFSRYREIISHHMSKENNIENINFTLSLTRK</sequence>
<dbReference type="PANTHER" id="PTHR31009">
    <property type="entry name" value="S-ADENOSYL-L-METHIONINE:CARBOXYL METHYLTRANSFERASE FAMILY PROTEIN"/>
    <property type="match status" value="1"/>
</dbReference>
<dbReference type="GO" id="GO:0046872">
    <property type="term" value="F:metal ion binding"/>
    <property type="evidence" value="ECO:0007669"/>
    <property type="project" value="UniProtKB-KW"/>
</dbReference>
<name>A0A6J1BY84_MOMCH</name>
<keyword evidence="2" id="KW-0808">Transferase</keyword>
<evidence type="ECO:0000256" key="2">
    <source>
        <dbReference type="ARBA" id="ARBA00022679"/>
    </source>
</evidence>